<organism evidence="3 4">
    <name type="scientific">Halocaridina rubra</name>
    <name type="common">Hawaiian red shrimp</name>
    <dbReference type="NCBI Taxonomy" id="373956"/>
    <lineage>
        <taxon>Eukaryota</taxon>
        <taxon>Metazoa</taxon>
        <taxon>Ecdysozoa</taxon>
        <taxon>Arthropoda</taxon>
        <taxon>Crustacea</taxon>
        <taxon>Multicrustacea</taxon>
        <taxon>Malacostraca</taxon>
        <taxon>Eumalacostraca</taxon>
        <taxon>Eucarida</taxon>
        <taxon>Decapoda</taxon>
        <taxon>Pleocyemata</taxon>
        <taxon>Caridea</taxon>
        <taxon>Atyoidea</taxon>
        <taxon>Atyidae</taxon>
        <taxon>Halocaridina</taxon>
    </lineage>
</organism>
<accession>A0AAN8ZX95</accession>
<dbReference type="InterPro" id="IPR028124">
    <property type="entry name" value="SMAP_dom"/>
</dbReference>
<dbReference type="AlphaFoldDB" id="A0AAN8ZX95"/>
<feature type="region of interest" description="Disordered" evidence="1">
    <location>
        <begin position="380"/>
        <end position="411"/>
    </location>
</feature>
<comment type="caution">
    <text evidence="3">The sequence shown here is derived from an EMBL/GenBank/DDBJ whole genome shotgun (WGS) entry which is preliminary data.</text>
</comment>
<proteinExistence type="predicted"/>
<dbReference type="PANTHER" id="PTHR22426:SF2">
    <property type="entry name" value="ARGININE_SERINE-RICH COILED-COIL PROTEIN 2"/>
    <property type="match status" value="1"/>
</dbReference>
<protein>
    <submittedName>
        <fullName evidence="3">Small acidic protein</fullName>
    </submittedName>
</protein>
<feature type="compositionally biased region" description="Basic and acidic residues" evidence="1">
    <location>
        <begin position="70"/>
        <end position="97"/>
    </location>
</feature>
<feature type="region of interest" description="Disordered" evidence="1">
    <location>
        <begin position="1"/>
        <end position="238"/>
    </location>
</feature>
<feature type="compositionally biased region" description="Basic and acidic residues" evidence="1">
    <location>
        <begin position="229"/>
        <end position="238"/>
    </location>
</feature>
<evidence type="ECO:0000313" key="4">
    <source>
        <dbReference type="Proteomes" id="UP001381693"/>
    </source>
</evidence>
<feature type="compositionally biased region" description="Basic residues" evidence="1">
    <location>
        <begin position="187"/>
        <end position="228"/>
    </location>
</feature>
<evidence type="ECO:0000256" key="1">
    <source>
        <dbReference type="SAM" id="MobiDB-lite"/>
    </source>
</evidence>
<name>A0AAN8ZX95_HALRR</name>
<dbReference type="EMBL" id="JAXCGZ010019034">
    <property type="protein sequence ID" value="KAK7066759.1"/>
    <property type="molecule type" value="Genomic_DNA"/>
</dbReference>
<feature type="compositionally biased region" description="Basic residues" evidence="1">
    <location>
        <begin position="98"/>
        <end position="113"/>
    </location>
</feature>
<feature type="compositionally biased region" description="Low complexity" evidence="1">
    <location>
        <begin position="384"/>
        <end position="408"/>
    </location>
</feature>
<reference evidence="3 4" key="1">
    <citation type="submission" date="2023-11" db="EMBL/GenBank/DDBJ databases">
        <title>Halocaridina rubra genome assembly.</title>
        <authorList>
            <person name="Smith C."/>
        </authorList>
    </citation>
    <scope>NUCLEOTIDE SEQUENCE [LARGE SCALE GENOMIC DNA]</scope>
    <source>
        <strain evidence="3">EP-1</strain>
        <tissue evidence="3">Whole</tissue>
    </source>
</reference>
<feature type="domain" description="Small acidic protein-like" evidence="2">
    <location>
        <begin position="356"/>
        <end position="442"/>
    </location>
</feature>
<gene>
    <name evidence="3" type="primary">RSRC2</name>
    <name evidence="3" type="ORF">SK128_021668</name>
</gene>
<dbReference type="PANTHER" id="PTHR22426">
    <property type="entry name" value="ARGININE_SERINE-RICH COILED-COIL PROTEIN 2"/>
    <property type="match status" value="1"/>
</dbReference>
<evidence type="ECO:0000259" key="2">
    <source>
        <dbReference type="Pfam" id="PF15477"/>
    </source>
</evidence>
<dbReference type="Proteomes" id="UP001381693">
    <property type="component" value="Unassembled WGS sequence"/>
</dbReference>
<feature type="non-terminal residue" evidence="3">
    <location>
        <position position="1"/>
    </location>
</feature>
<dbReference type="Pfam" id="PF15477">
    <property type="entry name" value="SMAP"/>
    <property type="match status" value="1"/>
</dbReference>
<feature type="compositionally biased region" description="Low complexity" evidence="1">
    <location>
        <begin position="24"/>
        <end position="38"/>
    </location>
</feature>
<evidence type="ECO:0000313" key="3">
    <source>
        <dbReference type="EMBL" id="KAK7066759.1"/>
    </source>
</evidence>
<feature type="compositionally biased region" description="Basic and acidic residues" evidence="1">
    <location>
        <begin position="134"/>
        <end position="152"/>
    </location>
</feature>
<keyword evidence="4" id="KW-1185">Reference proteome</keyword>
<feature type="compositionally biased region" description="Basic residues" evidence="1">
    <location>
        <begin position="124"/>
        <end position="133"/>
    </location>
</feature>
<sequence>ESDDEASCNTNKEKGGLQPTNDVSHSSGMHQHTSSSSSQECLKNQNDTKDGQRSSLQERLLGIASGGRRPSHDDHGGSASRKESRSSPSRSKDDSNHKKSRSKSRSPKHKSPRPKSPSHSNSKSSRRRTRSRSRSRERDAGRSTQSNRDHSSRGHSGQGHSSRSRDSRDSRRSRDEDRKRRDDERRGRRSRSRSRSRERRRSRSRSRDRRSRSRSRERRRRSRSHERKRPMDIRKEAQQKLAALKAANPDLTAAELMRRSMEAQVEEVKKQTGITLPSYYNPATMNPLKFAEQERKKKLLWGNKAKQTEGVVSSGCSSLYGSLVLNNTAPSIGGTTLPPSSPISPNSASGGQASLWASTRFVNDKDGKMAEKFRRLMGVKDGGSESAASTSSTVSSVSGSSSSSSSKSVDLLQKQETMFTSMERQYEMARLATHTHKGFGLGFTSQSFMPK</sequence>
<feature type="compositionally biased region" description="Basic and acidic residues" evidence="1">
    <location>
        <begin position="163"/>
        <end position="186"/>
    </location>
</feature>